<dbReference type="STRING" id="765915.A0A1Y2HMW3"/>
<dbReference type="Gene3D" id="1.25.40.10">
    <property type="entry name" value="Tetratricopeptide repeat domain"/>
    <property type="match status" value="5"/>
</dbReference>
<evidence type="ECO:0000259" key="7">
    <source>
        <dbReference type="Pfam" id="PF06424"/>
    </source>
</evidence>
<keyword evidence="3" id="KW-0677">Repeat</keyword>
<dbReference type="FunFam" id="1.25.40.10:FF:000256">
    <property type="entry name" value="Probable pre-mRNA splicing factor prp1"/>
    <property type="match status" value="1"/>
</dbReference>
<name>A0A1Y2HMW3_9FUNG</name>
<evidence type="ECO:0000256" key="2">
    <source>
        <dbReference type="ARBA" id="ARBA00022664"/>
    </source>
</evidence>
<dbReference type="GO" id="GO:0000244">
    <property type="term" value="P:spliceosomal tri-snRNP complex assembly"/>
    <property type="evidence" value="ECO:0007669"/>
    <property type="project" value="TreeGrafter"/>
</dbReference>
<sequence length="907" mass="100076">MGKPAPPGYIAGLGRGATGFTTRSDIGPAREASLASLAKDQDNRDNAGDDEQRFNDDPDNETGLFNSLPYEADDEEADRIYAAVDEAMNMRRAKQRAAKEKELKAKLAIERPKITEQFADAKRELSKLSAGDWEGIPEVTNLSRRKTKKDLGRERFVPVPDSVLAGAKAQVETTSTVQSADGTRTEMSGIRTDFVEMGAARDRVLGVKLDQVSADSTSGQTTVDPKGYLTDLNSMIPKSEADIGDIKKTRMLLTSLTKTNPGHAPAWIAAARFEEMTGNLVQARALIAQGCEFCPKREDVWLEAARLNTLDNAKVILANAVRHVPDSVKVWLHASRLESDVIAQKRVLRRALEFIPNSVTIWRAAIALEENQSDAVILVRRAVECVPLSVDMWLTLAKLETHENARKVLNKARKTIPTSHEIWIAAAMLEEAQSQEGEEEKARKTVDMIVSRAIDKLQEAGTSLSREKWLDEAVACEKQEAVMTCEAIVKNTIGLGLEPEDRKSVWIQDAENCLANGHVSTARAIYANAVTALPTKRSLWEGAAFLELKHGTPASVLALLERAVAAVPHAESLWLMSAKTKWQQLNDLPGARHTLSRAFQANPSSSAIWLAAVKLEQETGDHVKAQQFLTHARAKAGGEPKVWLKSAVLERILGNLDRSIELARMALDRFPTFWKLWLVWAQVEEQMGNIAGARDVYANANKRVPACVHVWTSAAALEERAGVPFRARAVLDRARLMNPKNAELWCATVSMEHRAGNAAMARSQLARALQDCPTSGKLWALAIVLESRPQRRARSLDALKACGESDPHVVLAVARVFWAERKMDKARGWLARATQADPDCGDAWAYWLRFEMENGSEASREEVMNKFLGADPRHGDMWPRAVKDIANVGKLKEEVLRLVAAEVPTSV</sequence>
<dbReference type="OrthoDB" id="440128at2759"/>
<keyword evidence="4" id="KW-0508">mRNA splicing</keyword>
<dbReference type="GO" id="GO:0046540">
    <property type="term" value="C:U4/U6 x U5 tri-snRNP complex"/>
    <property type="evidence" value="ECO:0007669"/>
    <property type="project" value="TreeGrafter"/>
</dbReference>
<gene>
    <name evidence="8" type="ORF">BCR44DRAFT_130084</name>
</gene>
<proteinExistence type="predicted"/>
<evidence type="ECO:0000313" key="9">
    <source>
        <dbReference type="Proteomes" id="UP000193411"/>
    </source>
</evidence>
<feature type="domain" description="PRP1 splicing factor N-terminal" evidence="7">
    <location>
        <begin position="5"/>
        <end position="145"/>
    </location>
</feature>
<evidence type="ECO:0000256" key="3">
    <source>
        <dbReference type="ARBA" id="ARBA00022737"/>
    </source>
</evidence>
<keyword evidence="5" id="KW-0539">Nucleus</keyword>
<protein>
    <submittedName>
        <fullName evidence="8">PRP1 splicing factor, N-terminal-domain-containing protein</fullName>
    </submittedName>
</protein>
<evidence type="ECO:0000256" key="4">
    <source>
        <dbReference type="ARBA" id="ARBA00023187"/>
    </source>
</evidence>
<dbReference type="InterPro" id="IPR010491">
    <property type="entry name" value="PRP1_N"/>
</dbReference>
<dbReference type="PANTHER" id="PTHR11246:SF1">
    <property type="entry name" value="PRE-MRNA-PROCESSING FACTOR 6"/>
    <property type="match status" value="1"/>
</dbReference>
<evidence type="ECO:0000256" key="6">
    <source>
        <dbReference type="SAM" id="MobiDB-lite"/>
    </source>
</evidence>
<keyword evidence="9" id="KW-1185">Reference proteome</keyword>
<dbReference type="SMART" id="SM00386">
    <property type="entry name" value="HAT"/>
    <property type="match status" value="13"/>
</dbReference>
<evidence type="ECO:0000313" key="8">
    <source>
        <dbReference type="EMBL" id="ORZ35141.1"/>
    </source>
</evidence>
<evidence type="ECO:0000256" key="1">
    <source>
        <dbReference type="ARBA" id="ARBA00004123"/>
    </source>
</evidence>
<dbReference type="Pfam" id="PF06424">
    <property type="entry name" value="PRP1_N"/>
    <property type="match status" value="1"/>
</dbReference>
<dbReference type="AlphaFoldDB" id="A0A1Y2HMW3"/>
<dbReference type="InterPro" id="IPR003107">
    <property type="entry name" value="HAT"/>
</dbReference>
<feature type="compositionally biased region" description="Basic and acidic residues" evidence="6">
    <location>
        <begin position="39"/>
        <end position="56"/>
    </location>
</feature>
<dbReference type="SUPFAM" id="SSF48452">
    <property type="entry name" value="TPR-like"/>
    <property type="match status" value="3"/>
</dbReference>
<feature type="region of interest" description="Disordered" evidence="6">
    <location>
        <begin position="1"/>
        <end position="67"/>
    </location>
</feature>
<dbReference type="Proteomes" id="UP000193411">
    <property type="component" value="Unassembled WGS sequence"/>
</dbReference>
<dbReference type="PANTHER" id="PTHR11246">
    <property type="entry name" value="PRE-MRNA SPLICING FACTOR"/>
    <property type="match status" value="1"/>
</dbReference>
<dbReference type="Pfam" id="PF13428">
    <property type="entry name" value="TPR_14"/>
    <property type="match status" value="1"/>
</dbReference>
<dbReference type="InterPro" id="IPR045075">
    <property type="entry name" value="Syf1-like"/>
</dbReference>
<dbReference type="InterPro" id="IPR011990">
    <property type="entry name" value="TPR-like_helical_dom_sf"/>
</dbReference>
<reference evidence="8 9" key="1">
    <citation type="submission" date="2016-07" db="EMBL/GenBank/DDBJ databases">
        <title>Pervasive Adenine N6-methylation of Active Genes in Fungi.</title>
        <authorList>
            <consortium name="DOE Joint Genome Institute"/>
            <person name="Mondo S.J."/>
            <person name="Dannebaum R.O."/>
            <person name="Kuo R.C."/>
            <person name="Labutti K."/>
            <person name="Haridas S."/>
            <person name="Kuo A."/>
            <person name="Salamov A."/>
            <person name="Ahrendt S.R."/>
            <person name="Lipzen A."/>
            <person name="Sullivan W."/>
            <person name="Andreopoulos W.B."/>
            <person name="Clum A."/>
            <person name="Lindquist E."/>
            <person name="Daum C."/>
            <person name="Ramamoorthy G.K."/>
            <person name="Gryganskyi A."/>
            <person name="Culley D."/>
            <person name="Magnuson J.K."/>
            <person name="James T.Y."/>
            <person name="O'Malley M.A."/>
            <person name="Stajich J.E."/>
            <person name="Spatafora J.W."/>
            <person name="Visel A."/>
            <person name="Grigoriev I.V."/>
        </authorList>
    </citation>
    <scope>NUCLEOTIDE SEQUENCE [LARGE SCALE GENOMIC DNA]</scope>
    <source>
        <strain evidence="8 9">PL171</strain>
    </source>
</reference>
<keyword evidence="2" id="KW-0507">mRNA processing</keyword>
<dbReference type="EMBL" id="MCFL01000024">
    <property type="protein sequence ID" value="ORZ35141.1"/>
    <property type="molecule type" value="Genomic_DNA"/>
</dbReference>
<accession>A0A1Y2HMW3</accession>
<comment type="subcellular location">
    <subcellularLocation>
        <location evidence="1">Nucleus</location>
    </subcellularLocation>
</comment>
<comment type="caution">
    <text evidence="8">The sequence shown here is derived from an EMBL/GenBank/DDBJ whole genome shotgun (WGS) entry which is preliminary data.</text>
</comment>
<evidence type="ECO:0000256" key="5">
    <source>
        <dbReference type="ARBA" id="ARBA00023242"/>
    </source>
</evidence>
<organism evidence="8 9">
    <name type="scientific">Catenaria anguillulae PL171</name>
    <dbReference type="NCBI Taxonomy" id="765915"/>
    <lineage>
        <taxon>Eukaryota</taxon>
        <taxon>Fungi</taxon>
        <taxon>Fungi incertae sedis</taxon>
        <taxon>Blastocladiomycota</taxon>
        <taxon>Blastocladiomycetes</taxon>
        <taxon>Blastocladiales</taxon>
        <taxon>Catenariaceae</taxon>
        <taxon>Catenaria</taxon>
    </lineage>
</organism>
<dbReference type="GO" id="GO:0071013">
    <property type="term" value="C:catalytic step 2 spliceosome"/>
    <property type="evidence" value="ECO:0007669"/>
    <property type="project" value="TreeGrafter"/>
</dbReference>